<evidence type="ECO:0000313" key="6">
    <source>
        <dbReference type="EMBL" id="KIJ07535.1"/>
    </source>
</evidence>
<evidence type="ECO:0000256" key="2">
    <source>
        <dbReference type="ARBA" id="ARBA00022723"/>
    </source>
</evidence>
<organism evidence="6 7">
    <name type="scientific">Paxillus involutus ATCC 200175</name>
    <dbReference type="NCBI Taxonomy" id="664439"/>
    <lineage>
        <taxon>Eukaryota</taxon>
        <taxon>Fungi</taxon>
        <taxon>Dikarya</taxon>
        <taxon>Basidiomycota</taxon>
        <taxon>Agaricomycotina</taxon>
        <taxon>Agaricomycetes</taxon>
        <taxon>Agaricomycetidae</taxon>
        <taxon>Boletales</taxon>
        <taxon>Paxilineae</taxon>
        <taxon>Paxillaceae</taxon>
        <taxon>Paxillus</taxon>
    </lineage>
</organism>
<evidence type="ECO:0000256" key="4">
    <source>
        <dbReference type="ARBA" id="ARBA00022833"/>
    </source>
</evidence>
<evidence type="ECO:0000313" key="7">
    <source>
        <dbReference type="Proteomes" id="UP000053647"/>
    </source>
</evidence>
<dbReference type="AlphaFoldDB" id="A0A0C9SX47"/>
<dbReference type="GO" id="GO:0008270">
    <property type="term" value="F:zinc ion binding"/>
    <property type="evidence" value="ECO:0007669"/>
    <property type="project" value="UniProtKB-KW"/>
</dbReference>
<dbReference type="GO" id="GO:0005634">
    <property type="term" value="C:nucleus"/>
    <property type="evidence" value="ECO:0007669"/>
    <property type="project" value="UniProtKB-SubCell"/>
</dbReference>
<dbReference type="EMBL" id="KN819861">
    <property type="protein sequence ID" value="KIJ07535.1"/>
    <property type="molecule type" value="Genomic_DNA"/>
</dbReference>
<keyword evidence="4" id="KW-0862">Zinc</keyword>
<dbReference type="HOGENOM" id="CLU_819153_0_0_1"/>
<keyword evidence="7" id="KW-1185">Reference proteome</keyword>
<dbReference type="InterPro" id="IPR052035">
    <property type="entry name" value="ZnF_BED_domain_contain"/>
</dbReference>
<dbReference type="Proteomes" id="UP000053647">
    <property type="component" value="Unassembled WGS sequence"/>
</dbReference>
<dbReference type="SUPFAM" id="SSF53098">
    <property type="entry name" value="Ribonuclease H-like"/>
    <property type="match status" value="1"/>
</dbReference>
<comment type="subcellular location">
    <subcellularLocation>
        <location evidence="1">Nucleus</location>
    </subcellularLocation>
</comment>
<evidence type="ECO:0000256" key="3">
    <source>
        <dbReference type="ARBA" id="ARBA00022771"/>
    </source>
</evidence>
<accession>A0A0C9SX47</accession>
<keyword evidence="3" id="KW-0863">Zinc-finger</keyword>
<sequence>MRIVEIPMESGCGNCWRKCNCLCGNYHKLRSNLTVRGVLMAIRNWAMHDKIYLVKCQEANATPNHLAIPPTVTIGDDGSVTTIPTGASQGSLNGFMQQTAKSSKEGMLEHIVEFLVREDQYQCPRMKESDIPHQTKLQDEILAKATEVEAKLCEHLKGVPGQISITFNAWTSSVYDPYLIIMAHYIDSLAGQPNEWKLKARTLAFTAIDRDHSGANTAGIITQVVQWYGLCGKAVDKFCLIADSSSKVPKLKKKKYADYIHLLNIFMVALVYPRFHIAIALQIPQKSATAVVWLDEQKNQSFTYFNSAWRMNSKSDSEEMRWESEVDISGTLIFLAFLI</sequence>
<evidence type="ECO:0000256" key="1">
    <source>
        <dbReference type="ARBA" id="ARBA00004123"/>
    </source>
</evidence>
<dbReference type="PANTHER" id="PTHR46481">
    <property type="entry name" value="ZINC FINGER BED DOMAIN-CONTAINING PROTEIN 4"/>
    <property type="match status" value="1"/>
</dbReference>
<protein>
    <submittedName>
        <fullName evidence="6">Unplaced genomic scaffold PAXINscaffold_539, whole genome shotgun sequence</fullName>
    </submittedName>
</protein>
<evidence type="ECO:0000256" key="5">
    <source>
        <dbReference type="ARBA" id="ARBA00023242"/>
    </source>
</evidence>
<keyword evidence="5" id="KW-0539">Nucleus</keyword>
<gene>
    <name evidence="6" type="ORF">PAXINDRAFT_158391</name>
</gene>
<reference evidence="6 7" key="1">
    <citation type="submission" date="2014-06" db="EMBL/GenBank/DDBJ databases">
        <authorList>
            <consortium name="DOE Joint Genome Institute"/>
            <person name="Kuo A."/>
            <person name="Kohler A."/>
            <person name="Nagy L.G."/>
            <person name="Floudas D."/>
            <person name="Copeland A."/>
            <person name="Barry K.W."/>
            <person name="Cichocki N."/>
            <person name="Veneault-Fourrey C."/>
            <person name="LaButti K."/>
            <person name="Lindquist E.A."/>
            <person name="Lipzen A."/>
            <person name="Lundell T."/>
            <person name="Morin E."/>
            <person name="Murat C."/>
            <person name="Sun H."/>
            <person name="Tunlid A."/>
            <person name="Henrissat B."/>
            <person name="Grigoriev I.V."/>
            <person name="Hibbett D.S."/>
            <person name="Martin F."/>
            <person name="Nordberg H.P."/>
            <person name="Cantor M.N."/>
            <person name="Hua S.X."/>
        </authorList>
    </citation>
    <scope>NUCLEOTIDE SEQUENCE [LARGE SCALE GENOMIC DNA]</scope>
    <source>
        <strain evidence="6 7">ATCC 200175</strain>
    </source>
</reference>
<dbReference type="InterPro" id="IPR012337">
    <property type="entry name" value="RNaseH-like_sf"/>
</dbReference>
<dbReference type="OrthoDB" id="2612965at2759"/>
<proteinExistence type="predicted"/>
<name>A0A0C9SX47_PAXIN</name>
<dbReference type="PANTHER" id="PTHR46481:SF10">
    <property type="entry name" value="ZINC FINGER BED DOMAIN-CONTAINING PROTEIN 39"/>
    <property type="match status" value="1"/>
</dbReference>
<keyword evidence="2" id="KW-0479">Metal-binding</keyword>
<reference evidence="7" key="2">
    <citation type="submission" date="2015-01" db="EMBL/GenBank/DDBJ databases">
        <title>Evolutionary Origins and Diversification of the Mycorrhizal Mutualists.</title>
        <authorList>
            <consortium name="DOE Joint Genome Institute"/>
            <consortium name="Mycorrhizal Genomics Consortium"/>
            <person name="Kohler A."/>
            <person name="Kuo A."/>
            <person name="Nagy L.G."/>
            <person name="Floudas D."/>
            <person name="Copeland A."/>
            <person name="Barry K.W."/>
            <person name="Cichocki N."/>
            <person name="Veneault-Fourrey C."/>
            <person name="LaButti K."/>
            <person name="Lindquist E.A."/>
            <person name="Lipzen A."/>
            <person name="Lundell T."/>
            <person name="Morin E."/>
            <person name="Murat C."/>
            <person name="Riley R."/>
            <person name="Ohm R."/>
            <person name="Sun H."/>
            <person name="Tunlid A."/>
            <person name="Henrissat B."/>
            <person name="Grigoriev I.V."/>
            <person name="Hibbett D.S."/>
            <person name="Martin F."/>
        </authorList>
    </citation>
    <scope>NUCLEOTIDE SEQUENCE [LARGE SCALE GENOMIC DNA]</scope>
    <source>
        <strain evidence="7">ATCC 200175</strain>
    </source>
</reference>